<name>A0A5E7U581_PSEFL</name>
<organism evidence="1 2">
    <name type="scientific">Pseudomonas fluorescens</name>
    <dbReference type="NCBI Taxonomy" id="294"/>
    <lineage>
        <taxon>Bacteria</taxon>
        <taxon>Pseudomonadati</taxon>
        <taxon>Pseudomonadota</taxon>
        <taxon>Gammaproteobacteria</taxon>
        <taxon>Pseudomonadales</taxon>
        <taxon>Pseudomonadaceae</taxon>
        <taxon>Pseudomonas</taxon>
    </lineage>
</organism>
<dbReference type="AlphaFoldDB" id="A0A5E7U581"/>
<protein>
    <submittedName>
        <fullName evidence="1">Uncharacterized protein</fullName>
    </submittedName>
</protein>
<evidence type="ECO:0000313" key="1">
    <source>
        <dbReference type="EMBL" id="VVQ05118.1"/>
    </source>
</evidence>
<gene>
    <name evidence="1" type="ORF">PS928_02969</name>
</gene>
<sequence>MSNAPSTEHEAPVDKITPLNRSAVAFHESRNNTWSAVVPAGTTKERLLQSGLWSVVSDTFHSFDRINVIWADRSGYADLLVVDAGRGFCNVILLNYHQLPALLVSEAGLPPGFECYFDGPINNGDGGYCVKRIADGVLLVRGKPNRDAALAELLDSATLR</sequence>
<evidence type="ECO:0000313" key="2">
    <source>
        <dbReference type="Proteomes" id="UP000381378"/>
    </source>
</evidence>
<reference evidence="1 2" key="1">
    <citation type="submission" date="2019-09" db="EMBL/GenBank/DDBJ databases">
        <authorList>
            <person name="Chandra G."/>
            <person name="Truman W A."/>
        </authorList>
    </citation>
    <scope>NUCLEOTIDE SEQUENCE [LARGE SCALE GENOMIC DNA]</scope>
    <source>
        <strain evidence="1">PS928</strain>
    </source>
</reference>
<dbReference type="OrthoDB" id="6993280at2"/>
<dbReference type="RefSeq" id="WP_150786575.1">
    <property type="nucleotide sequence ID" value="NZ_CABVJF010000010.1"/>
</dbReference>
<proteinExistence type="predicted"/>
<dbReference type="EMBL" id="CABVJF010000010">
    <property type="protein sequence ID" value="VVQ05118.1"/>
    <property type="molecule type" value="Genomic_DNA"/>
</dbReference>
<accession>A0A5E7U581</accession>
<dbReference type="Proteomes" id="UP000381378">
    <property type="component" value="Unassembled WGS sequence"/>
</dbReference>